<sequence>MYYRHGHTRTWEASRGIVSAEQMRTTAPLSPSSPSHASFLLPLLFLVHVCRQKKKMVPASKALKGALVAALASASLGLAAPVDPTTPVAPLEATTAIAPGECMSYQSGDANAVLCVQEAKLTAPNNLLLAGFLFNNGTVELCDVKLAPLNAPGVTAFWPDWASDASYEKYFNLKQMTSVGLTATPNADGSLPSVEIVSLRACDPTKDAAVPVAAEGGVEVPAEGGVEVPMEDGVATVFPLETRKIALEDSPMMPPVKKEVLGEEPTGAGPEIVPNARRLASDKRGGRGASAGGRLWHLSERHREPDLVLGKRPGSHPKHGHLPRFPLQQRHGPCLRRPPSPGQCPRTDPAVARLVAYLGL</sequence>
<evidence type="ECO:0000313" key="1">
    <source>
        <dbReference type="EMBL" id="EWM22920.1"/>
    </source>
</evidence>
<dbReference type="AlphaFoldDB" id="W7T7D7"/>
<evidence type="ECO:0000313" key="2">
    <source>
        <dbReference type="Proteomes" id="UP000019335"/>
    </source>
</evidence>
<keyword evidence="2" id="KW-1185">Reference proteome</keyword>
<comment type="caution">
    <text evidence="1">The sequence shown here is derived from an EMBL/GenBank/DDBJ whole genome shotgun (WGS) entry which is preliminary data.</text>
</comment>
<reference evidence="1 2" key="1">
    <citation type="journal article" date="2014" name="Mol. Plant">
        <title>Chromosome Scale Genome Assembly and Transcriptome Profiling of Nannochloropsis gaditana in Nitrogen Depletion.</title>
        <authorList>
            <person name="Corteggiani Carpinelli E."/>
            <person name="Telatin A."/>
            <person name="Vitulo N."/>
            <person name="Forcato C."/>
            <person name="D'Angelo M."/>
            <person name="Schiavon R."/>
            <person name="Vezzi A."/>
            <person name="Giacometti G.M."/>
            <person name="Morosinotto T."/>
            <person name="Valle G."/>
        </authorList>
    </citation>
    <scope>NUCLEOTIDE SEQUENCE [LARGE SCALE GENOMIC DNA]</scope>
    <source>
        <strain evidence="1 2">B-31</strain>
    </source>
</reference>
<dbReference type="OrthoDB" id="10497500at2759"/>
<dbReference type="EMBL" id="AZIL01002001">
    <property type="protein sequence ID" value="EWM22920.1"/>
    <property type="molecule type" value="Genomic_DNA"/>
</dbReference>
<name>W7T7D7_9STRA</name>
<proteinExistence type="predicted"/>
<accession>W7T7D7</accession>
<dbReference type="Proteomes" id="UP000019335">
    <property type="component" value="Chromosome 19"/>
</dbReference>
<protein>
    <submittedName>
        <fullName evidence="1">Uncharacterized protein</fullName>
    </submittedName>
</protein>
<gene>
    <name evidence="1" type="ORF">Naga_101147g1</name>
</gene>
<organism evidence="1 2">
    <name type="scientific">Nannochloropsis gaditana</name>
    <dbReference type="NCBI Taxonomy" id="72520"/>
    <lineage>
        <taxon>Eukaryota</taxon>
        <taxon>Sar</taxon>
        <taxon>Stramenopiles</taxon>
        <taxon>Ochrophyta</taxon>
        <taxon>Eustigmatophyceae</taxon>
        <taxon>Eustigmatales</taxon>
        <taxon>Monodopsidaceae</taxon>
        <taxon>Nannochloropsis</taxon>
    </lineage>
</organism>